<dbReference type="CDD" id="cd05379">
    <property type="entry name" value="CAP_bacterial"/>
    <property type="match status" value="1"/>
</dbReference>
<dbReference type="RefSeq" id="WP_089899000.1">
    <property type="nucleotide sequence ID" value="NZ_FOCI01000003.1"/>
</dbReference>
<proteinExistence type="predicted"/>
<dbReference type="AlphaFoldDB" id="A0A1H8AFN2"/>
<gene>
    <name evidence="2" type="ORF">SAMN04488003_103120</name>
</gene>
<dbReference type="Proteomes" id="UP000199585">
    <property type="component" value="Unassembled WGS sequence"/>
</dbReference>
<keyword evidence="3" id="KW-1185">Reference proteome</keyword>
<dbReference type="PANTHER" id="PTHR31157">
    <property type="entry name" value="SCP DOMAIN-CONTAINING PROTEIN"/>
    <property type="match status" value="1"/>
</dbReference>
<reference evidence="2 3" key="1">
    <citation type="submission" date="2016-10" db="EMBL/GenBank/DDBJ databases">
        <authorList>
            <person name="de Groot N.N."/>
        </authorList>
    </citation>
    <scope>NUCLEOTIDE SEQUENCE [LARGE SCALE GENOMIC DNA]</scope>
    <source>
        <strain evidence="2 3">DSM 16213</strain>
    </source>
</reference>
<protein>
    <submittedName>
        <fullName evidence="2">Uncharacterized conserved protein YkwD, contains CAP (CSP/antigen 5/PR1) domain</fullName>
    </submittedName>
</protein>
<feature type="domain" description="SCP" evidence="1">
    <location>
        <begin position="54"/>
        <end position="168"/>
    </location>
</feature>
<dbReference type="SUPFAM" id="SSF55797">
    <property type="entry name" value="PR-1-like"/>
    <property type="match status" value="1"/>
</dbReference>
<dbReference type="OrthoDB" id="7652050at2"/>
<dbReference type="InterPro" id="IPR035940">
    <property type="entry name" value="CAP_sf"/>
</dbReference>
<dbReference type="Gene3D" id="3.40.33.10">
    <property type="entry name" value="CAP"/>
    <property type="match status" value="1"/>
</dbReference>
<sequence length="174" mass="17363">MLRQTLSIALATLLSACVAVPIPVVVPLGGAAATGAPAQALAGTPPRSAAVDQALNSARAAEGRRALVSNAALDRVADQYAAELAQGDKLMMGLPTGADAGARLRAAGVSNCTAGEVIAQGYPSAGAALGAFLSEPRQRRVLLGGQYANYGLGTAADRAGRGADVWVVVLLMPC</sequence>
<dbReference type="PANTHER" id="PTHR31157:SF1">
    <property type="entry name" value="SCP DOMAIN-CONTAINING PROTEIN"/>
    <property type="match status" value="1"/>
</dbReference>
<dbReference type="Pfam" id="PF00188">
    <property type="entry name" value="CAP"/>
    <property type="match status" value="1"/>
</dbReference>
<evidence type="ECO:0000313" key="2">
    <source>
        <dbReference type="EMBL" id="SEM68609.1"/>
    </source>
</evidence>
<organism evidence="2 3">
    <name type="scientific">Loktanella fryxellensis</name>
    <dbReference type="NCBI Taxonomy" id="245187"/>
    <lineage>
        <taxon>Bacteria</taxon>
        <taxon>Pseudomonadati</taxon>
        <taxon>Pseudomonadota</taxon>
        <taxon>Alphaproteobacteria</taxon>
        <taxon>Rhodobacterales</taxon>
        <taxon>Roseobacteraceae</taxon>
        <taxon>Loktanella</taxon>
    </lineage>
</organism>
<dbReference type="PROSITE" id="PS51257">
    <property type="entry name" value="PROKAR_LIPOPROTEIN"/>
    <property type="match status" value="1"/>
</dbReference>
<evidence type="ECO:0000313" key="3">
    <source>
        <dbReference type="Proteomes" id="UP000199585"/>
    </source>
</evidence>
<name>A0A1H8AFN2_9RHOB</name>
<dbReference type="EMBL" id="FOCI01000003">
    <property type="protein sequence ID" value="SEM68609.1"/>
    <property type="molecule type" value="Genomic_DNA"/>
</dbReference>
<dbReference type="STRING" id="245187.SAMN04488003_103120"/>
<accession>A0A1H8AFN2</accession>
<dbReference type="InterPro" id="IPR014044">
    <property type="entry name" value="CAP_dom"/>
</dbReference>
<evidence type="ECO:0000259" key="1">
    <source>
        <dbReference type="Pfam" id="PF00188"/>
    </source>
</evidence>